<accession>A0AAP0IYG9</accession>
<evidence type="ECO:0000313" key="1">
    <source>
        <dbReference type="EMBL" id="KAK9123710.1"/>
    </source>
</evidence>
<protein>
    <submittedName>
        <fullName evidence="1">Uncharacterized protein</fullName>
    </submittedName>
</protein>
<keyword evidence="2" id="KW-1185">Reference proteome</keyword>
<reference evidence="1 2" key="1">
    <citation type="submission" date="2024-01" db="EMBL/GenBank/DDBJ databases">
        <title>Genome assemblies of Stephania.</title>
        <authorList>
            <person name="Yang L."/>
        </authorList>
    </citation>
    <scope>NUCLEOTIDE SEQUENCE [LARGE SCALE GENOMIC DNA]</scope>
    <source>
        <strain evidence="1">QJT</strain>
        <tissue evidence="1">Leaf</tissue>
    </source>
</reference>
<dbReference type="Proteomes" id="UP001417504">
    <property type="component" value="Unassembled WGS sequence"/>
</dbReference>
<comment type="caution">
    <text evidence="1">The sequence shown here is derived from an EMBL/GenBank/DDBJ whole genome shotgun (WGS) entry which is preliminary data.</text>
</comment>
<dbReference type="GO" id="GO:0005525">
    <property type="term" value="F:GTP binding"/>
    <property type="evidence" value="ECO:0007669"/>
    <property type="project" value="InterPro"/>
</dbReference>
<name>A0AAP0IYG9_9MAGN</name>
<dbReference type="GO" id="GO:0003924">
    <property type="term" value="F:GTPase activity"/>
    <property type="evidence" value="ECO:0007669"/>
    <property type="project" value="InterPro"/>
</dbReference>
<dbReference type="Pfam" id="PF00071">
    <property type="entry name" value="Ras"/>
    <property type="match status" value="1"/>
</dbReference>
<dbReference type="AlphaFoldDB" id="A0AAP0IYG9"/>
<organism evidence="1 2">
    <name type="scientific">Stephania japonica</name>
    <dbReference type="NCBI Taxonomy" id="461633"/>
    <lineage>
        <taxon>Eukaryota</taxon>
        <taxon>Viridiplantae</taxon>
        <taxon>Streptophyta</taxon>
        <taxon>Embryophyta</taxon>
        <taxon>Tracheophyta</taxon>
        <taxon>Spermatophyta</taxon>
        <taxon>Magnoliopsida</taxon>
        <taxon>Ranunculales</taxon>
        <taxon>Menispermaceae</taxon>
        <taxon>Menispermoideae</taxon>
        <taxon>Cissampelideae</taxon>
        <taxon>Stephania</taxon>
    </lineage>
</organism>
<gene>
    <name evidence="1" type="ORF">Sjap_013312</name>
</gene>
<evidence type="ECO:0000313" key="2">
    <source>
        <dbReference type="Proteomes" id="UP001417504"/>
    </source>
</evidence>
<sequence length="92" mass="10936">MTADKDGKTIVHDVLEMESFNNVKQWLSDVMEMESFNVSTMVVRNRGKRVRVTEWYRVAMSENQYNLQRSPISKVLQVFYLCHRKRIPLVLN</sequence>
<dbReference type="InterPro" id="IPR001806">
    <property type="entry name" value="Small_GTPase"/>
</dbReference>
<proteinExistence type="predicted"/>
<dbReference type="EMBL" id="JBBNAE010000005">
    <property type="protein sequence ID" value="KAK9123710.1"/>
    <property type="molecule type" value="Genomic_DNA"/>
</dbReference>